<sequence>MSRDQVFIMEESHDFGFQRRPMARWAEDGSVAKRGGKGISFVRCLTIKQIEADLATIMAAPYPEGNKRTRSRDVKQPIKRMKQESNPDELPSASTGNGTPEERSDDT</sequence>
<feature type="compositionally biased region" description="Basic and acidic residues" evidence="1">
    <location>
        <begin position="65"/>
        <end position="85"/>
    </location>
</feature>
<dbReference type="EMBL" id="HBFA01012245">
    <property type="protein sequence ID" value="CAD8660441.1"/>
    <property type="molecule type" value="Transcribed_RNA"/>
</dbReference>
<evidence type="ECO:0000313" key="2">
    <source>
        <dbReference type="EMBL" id="CAD8660441.1"/>
    </source>
</evidence>
<dbReference type="AlphaFoldDB" id="A0A7S0N665"/>
<gene>
    <name evidence="2" type="ORF">POBO1169_LOCUS6376</name>
</gene>
<protein>
    <submittedName>
        <fullName evidence="2">Uncharacterized protein</fullName>
    </submittedName>
</protein>
<feature type="region of interest" description="Disordered" evidence="1">
    <location>
        <begin position="60"/>
        <end position="107"/>
    </location>
</feature>
<proteinExistence type="predicted"/>
<name>A0A7S0N665_9CHLO</name>
<accession>A0A7S0N665</accession>
<evidence type="ECO:0000256" key="1">
    <source>
        <dbReference type="SAM" id="MobiDB-lite"/>
    </source>
</evidence>
<reference evidence="2" key="1">
    <citation type="submission" date="2021-01" db="EMBL/GenBank/DDBJ databases">
        <authorList>
            <person name="Corre E."/>
            <person name="Pelletier E."/>
            <person name="Niang G."/>
            <person name="Scheremetjew M."/>
            <person name="Finn R."/>
            <person name="Kale V."/>
            <person name="Holt S."/>
            <person name="Cochrane G."/>
            <person name="Meng A."/>
            <person name="Brown T."/>
            <person name="Cohen L."/>
        </authorList>
    </citation>
    <scope>NUCLEOTIDE SEQUENCE</scope>
    <source>
        <strain evidence="2">CCMP722</strain>
    </source>
</reference>
<organism evidence="2">
    <name type="scientific">Pyramimonas obovata</name>
    <dbReference type="NCBI Taxonomy" id="1411642"/>
    <lineage>
        <taxon>Eukaryota</taxon>
        <taxon>Viridiplantae</taxon>
        <taxon>Chlorophyta</taxon>
        <taxon>Pyramimonadophyceae</taxon>
        <taxon>Pyramimonadales</taxon>
        <taxon>Pyramimonadaceae</taxon>
        <taxon>Pyramimonas</taxon>
        <taxon>Pyramimonas incertae sedis</taxon>
    </lineage>
</organism>